<protein>
    <submittedName>
        <fullName evidence="2">Uncharacterized protein</fullName>
    </submittedName>
</protein>
<comment type="caution">
    <text evidence="2">The sequence shown here is derived from an EMBL/GenBank/DDBJ whole genome shotgun (WGS) entry which is preliminary data.</text>
</comment>
<accession>A0A329RYJ9</accession>
<dbReference type="EMBL" id="MJFZ01000409">
    <property type="protein sequence ID" value="RAW29757.1"/>
    <property type="molecule type" value="Genomic_DNA"/>
</dbReference>
<proteinExistence type="predicted"/>
<reference evidence="1" key="2">
    <citation type="submission" date="2018-05" db="EMBL/GenBank/DDBJ databases">
        <title>Effector identification in a new, highly contiguous assembly of the strawberry crown rot pathogen Phytophthora cactorum.</title>
        <authorList>
            <person name="Armitage A.D."/>
            <person name="Nellist C.F."/>
            <person name="Bates H."/>
            <person name="Vickerstaff R.J."/>
            <person name="Harrison R.J."/>
        </authorList>
    </citation>
    <scope>NUCLEOTIDE SEQUENCE</scope>
    <source>
        <strain evidence="1">P421</strain>
    </source>
</reference>
<organism evidence="2 3">
    <name type="scientific">Phytophthora cactorum</name>
    <dbReference type="NCBI Taxonomy" id="29920"/>
    <lineage>
        <taxon>Eukaryota</taxon>
        <taxon>Sar</taxon>
        <taxon>Stramenopiles</taxon>
        <taxon>Oomycota</taxon>
        <taxon>Peronosporomycetes</taxon>
        <taxon>Peronosporales</taxon>
        <taxon>Peronosporaceae</taxon>
        <taxon>Phytophthora</taxon>
    </lineage>
</organism>
<dbReference type="OrthoDB" id="142098at2759"/>
<dbReference type="Proteomes" id="UP000251314">
    <property type="component" value="Unassembled WGS sequence"/>
</dbReference>
<dbReference type="VEuPathDB" id="FungiDB:PC110_g13884"/>
<evidence type="ECO:0000313" key="2">
    <source>
        <dbReference type="EMBL" id="RAW29757.1"/>
    </source>
</evidence>
<dbReference type="Proteomes" id="UP000760860">
    <property type="component" value="Unassembled WGS sequence"/>
</dbReference>
<gene>
    <name evidence="2" type="ORF">PC110_g13884</name>
    <name evidence="1" type="ORF">PC129_g12781</name>
</gene>
<evidence type="ECO:0000313" key="1">
    <source>
        <dbReference type="EMBL" id="KAG3216356.1"/>
    </source>
</evidence>
<dbReference type="EMBL" id="RCMV01000490">
    <property type="protein sequence ID" value="KAG3216356.1"/>
    <property type="molecule type" value="Genomic_DNA"/>
</dbReference>
<dbReference type="AlphaFoldDB" id="A0A329RYJ9"/>
<name>A0A329RYJ9_9STRA</name>
<reference evidence="2 3" key="1">
    <citation type="submission" date="2018-01" db="EMBL/GenBank/DDBJ databases">
        <title>Draft genome of the strawberry crown rot pathogen Phytophthora cactorum.</title>
        <authorList>
            <person name="Armitage A.D."/>
            <person name="Lysoe E."/>
            <person name="Nellist C.F."/>
            <person name="Harrison R.J."/>
            <person name="Brurberg M.B."/>
        </authorList>
    </citation>
    <scope>NUCLEOTIDE SEQUENCE [LARGE SCALE GENOMIC DNA]</scope>
    <source>
        <strain evidence="2 3">10300</strain>
    </source>
</reference>
<evidence type="ECO:0000313" key="3">
    <source>
        <dbReference type="Proteomes" id="UP000251314"/>
    </source>
</evidence>
<sequence>MVLAAYIYQVELQTLAGTPGPLSESRMGHLGLLFEVLEVNPDLHAAIHSSDTIGCWAKLETKFATSLMSGSNADPPPQQQLLISSETCIDLPEGDYDSELSNIAALFDEPGMDKWKKKKKREQTFNDSLSKLERHREGF</sequence>
<keyword evidence="3" id="KW-1185">Reference proteome</keyword>